<dbReference type="SUPFAM" id="SSF53474">
    <property type="entry name" value="alpha/beta-Hydrolases"/>
    <property type="match status" value="1"/>
</dbReference>
<dbReference type="Pfam" id="PF00561">
    <property type="entry name" value="Abhydrolase_1"/>
    <property type="match status" value="1"/>
</dbReference>
<proteinExistence type="predicted"/>
<evidence type="ECO:0000313" key="4">
    <source>
        <dbReference type="Proteomes" id="UP000515977"/>
    </source>
</evidence>
<feature type="domain" description="AB hydrolase-1" evidence="2">
    <location>
        <begin position="59"/>
        <end position="183"/>
    </location>
</feature>
<dbReference type="PANTHER" id="PTHR43798:SF33">
    <property type="entry name" value="HYDROLASE, PUTATIVE (AFU_ORTHOLOGUE AFUA_2G14860)-RELATED"/>
    <property type="match status" value="1"/>
</dbReference>
<organism evidence="3 4">
    <name type="scientific">Thermomonas brevis</name>
    <dbReference type="NCBI Taxonomy" id="215691"/>
    <lineage>
        <taxon>Bacteria</taxon>
        <taxon>Pseudomonadati</taxon>
        <taxon>Pseudomonadota</taxon>
        <taxon>Gammaproteobacteria</taxon>
        <taxon>Lysobacterales</taxon>
        <taxon>Lysobacteraceae</taxon>
        <taxon>Thermomonas</taxon>
    </lineage>
</organism>
<dbReference type="RefSeq" id="WP_187569827.1">
    <property type="nucleotide sequence ID" value="NZ_CP060711.1"/>
</dbReference>
<dbReference type="EMBL" id="CP060711">
    <property type="protein sequence ID" value="QNN46065.1"/>
    <property type="molecule type" value="Genomic_DNA"/>
</dbReference>
<dbReference type="InterPro" id="IPR000073">
    <property type="entry name" value="AB_hydrolase_1"/>
</dbReference>
<protein>
    <submittedName>
        <fullName evidence="3">Alpha/beta hydrolase</fullName>
    </submittedName>
</protein>
<gene>
    <name evidence="3" type="ORF">H9L17_12850</name>
</gene>
<sequence>MRSRWFLLSGVLAAMPAWAATPAVIPIEQVQEAYVRPHDRIEVEPGRRINLHCEGAGSPTVVFESGLSDWSNTWALIQPAIATRTRACSYDRPGMGYSDPSPHPATAENAVRDLHALLERAGIRGPLVLVGHSLGGFYMKVYAATHPDQVAGLVLVDPSEERLWDRVGPLLAPRFGAKLAGEARADDAEGIRAGIDHFRKCAAEASRGPLDEEAYTRCTDPVRPQLGARINAERRRLQPLAAYQAAQAEEFARSMFAADPAADARYARLFAGKHPFGDRPLVVLTHSLWDMTPSFGETGWLSWVTAHRLTAAMSSRGEQRVVPMTRHNIQVDAPQAVIDAVDGVLDALRRK</sequence>
<evidence type="ECO:0000313" key="3">
    <source>
        <dbReference type="EMBL" id="QNN46065.1"/>
    </source>
</evidence>
<keyword evidence="3" id="KW-0378">Hydrolase</keyword>
<dbReference type="AlphaFoldDB" id="A0A7G9QRU0"/>
<dbReference type="GO" id="GO:0016787">
    <property type="term" value="F:hydrolase activity"/>
    <property type="evidence" value="ECO:0007669"/>
    <property type="project" value="UniProtKB-KW"/>
</dbReference>
<dbReference type="Gene3D" id="3.40.50.1820">
    <property type="entry name" value="alpha/beta hydrolase"/>
    <property type="match status" value="1"/>
</dbReference>
<evidence type="ECO:0000259" key="2">
    <source>
        <dbReference type="Pfam" id="PF00561"/>
    </source>
</evidence>
<dbReference type="InterPro" id="IPR029058">
    <property type="entry name" value="AB_hydrolase_fold"/>
</dbReference>
<keyword evidence="1" id="KW-0732">Signal</keyword>
<dbReference type="PANTHER" id="PTHR43798">
    <property type="entry name" value="MONOACYLGLYCEROL LIPASE"/>
    <property type="match status" value="1"/>
</dbReference>
<dbReference type="GO" id="GO:0016020">
    <property type="term" value="C:membrane"/>
    <property type="evidence" value="ECO:0007669"/>
    <property type="project" value="TreeGrafter"/>
</dbReference>
<feature type="signal peptide" evidence="1">
    <location>
        <begin position="1"/>
        <end position="19"/>
    </location>
</feature>
<dbReference type="Proteomes" id="UP000515977">
    <property type="component" value="Chromosome"/>
</dbReference>
<accession>A0A7G9QRU0</accession>
<feature type="chain" id="PRO_5028832311" evidence="1">
    <location>
        <begin position="20"/>
        <end position="351"/>
    </location>
</feature>
<dbReference type="KEGG" id="tbv:H9L17_12850"/>
<name>A0A7G9QRU0_9GAMM</name>
<keyword evidence="4" id="KW-1185">Reference proteome</keyword>
<evidence type="ECO:0000256" key="1">
    <source>
        <dbReference type="SAM" id="SignalP"/>
    </source>
</evidence>
<reference evidence="3 4" key="1">
    <citation type="submission" date="2020-08" db="EMBL/GenBank/DDBJ databases">
        <title>Genome sequence of Thermomonas brevis KACC 16975T.</title>
        <authorList>
            <person name="Hyun D.-W."/>
            <person name="Bae J.-W."/>
        </authorList>
    </citation>
    <scope>NUCLEOTIDE SEQUENCE [LARGE SCALE GENOMIC DNA]</scope>
    <source>
        <strain evidence="3 4">KACC 16975</strain>
    </source>
</reference>
<dbReference type="PRINTS" id="PR00111">
    <property type="entry name" value="ABHYDROLASE"/>
</dbReference>
<dbReference type="InterPro" id="IPR050266">
    <property type="entry name" value="AB_hydrolase_sf"/>
</dbReference>